<keyword evidence="4" id="KW-0804">Transcription</keyword>
<feature type="domain" description="HTH lysR-type" evidence="5">
    <location>
        <begin position="6"/>
        <end position="63"/>
    </location>
</feature>
<dbReference type="SUPFAM" id="SSF46785">
    <property type="entry name" value="Winged helix' DNA-binding domain"/>
    <property type="match status" value="1"/>
</dbReference>
<dbReference type="InterPro" id="IPR005119">
    <property type="entry name" value="LysR_subst-bd"/>
</dbReference>
<dbReference type="EMBL" id="SMAJ01000004">
    <property type="protein sequence ID" value="TCT08976.1"/>
    <property type="molecule type" value="Genomic_DNA"/>
</dbReference>
<dbReference type="CDD" id="cd08417">
    <property type="entry name" value="PBP2_Nitroaromatics_like"/>
    <property type="match status" value="1"/>
</dbReference>
<keyword evidence="3" id="KW-0238">DNA-binding</keyword>
<name>A0A4R3M7G1_9BURK</name>
<dbReference type="SUPFAM" id="SSF53850">
    <property type="entry name" value="Periplasmic binding protein-like II"/>
    <property type="match status" value="1"/>
</dbReference>
<evidence type="ECO:0000313" key="7">
    <source>
        <dbReference type="Proteomes" id="UP000295525"/>
    </source>
</evidence>
<evidence type="ECO:0000256" key="4">
    <source>
        <dbReference type="ARBA" id="ARBA00023163"/>
    </source>
</evidence>
<dbReference type="AlphaFoldDB" id="A0A4R3M7G1"/>
<keyword evidence="2" id="KW-0805">Transcription regulation</keyword>
<proteinExistence type="inferred from homology"/>
<dbReference type="Pfam" id="PF03466">
    <property type="entry name" value="LysR_substrate"/>
    <property type="match status" value="1"/>
</dbReference>
<comment type="similarity">
    <text evidence="1">Belongs to the LysR transcriptional regulatory family.</text>
</comment>
<dbReference type="RefSeq" id="WP_132581080.1">
    <property type="nucleotide sequence ID" value="NZ_SMAJ01000004.1"/>
</dbReference>
<dbReference type="PROSITE" id="PS50931">
    <property type="entry name" value="HTH_LYSR"/>
    <property type="match status" value="1"/>
</dbReference>
<keyword evidence="7" id="KW-1185">Reference proteome</keyword>
<dbReference type="PANTHER" id="PTHR30118">
    <property type="entry name" value="HTH-TYPE TRANSCRIPTIONAL REGULATOR LEUO-RELATED"/>
    <property type="match status" value="1"/>
</dbReference>
<dbReference type="Gene3D" id="3.40.190.10">
    <property type="entry name" value="Periplasmic binding protein-like II"/>
    <property type="match status" value="2"/>
</dbReference>
<dbReference type="GO" id="GO:0003700">
    <property type="term" value="F:DNA-binding transcription factor activity"/>
    <property type="evidence" value="ECO:0007669"/>
    <property type="project" value="InterPro"/>
</dbReference>
<evidence type="ECO:0000256" key="3">
    <source>
        <dbReference type="ARBA" id="ARBA00023125"/>
    </source>
</evidence>
<evidence type="ECO:0000256" key="2">
    <source>
        <dbReference type="ARBA" id="ARBA00023015"/>
    </source>
</evidence>
<dbReference type="PANTHER" id="PTHR30118:SF15">
    <property type="entry name" value="TRANSCRIPTIONAL REGULATORY PROTEIN"/>
    <property type="match status" value="1"/>
</dbReference>
<dbReference type="OrthoDB" id="8583877at2"/>
<evidence type="ECO:0000259" key="5">
    <source>
        <dbReference type="PROSITE" id="PS50931"/>
    </source>
</evidence>
<dbReference type="Proteomes" id="UP000295525">
    <property type="component" value="Unassembled WGS sequence"/>
</dbReference>
<accession>A0A4R3M7G1</accession>
<dbReference type="InterPro" id="IPR050389">
    <property type="entry name" value="LysR-type_TF"/>
</dbReference>
<reference evidence="6 7" key="1">
    <citation type="submission" date="2019-03" db="EMBL/GenBank/DDBJ databases">
        <title>Genomic Encyclopedia of Type Strains, Phase IV (KMG-IV): sequencing the most valuable type-strain genomes for metagenomic binning, comparative biology and taxonomic classification.</title>
        <authorList>
            <person name="Goeker M."/>
        </authorList>
    </citation>
    <scope>NUCLEOTIDE SEQUENCE [LARGE SCALE GENOMIC DNA]</scope>
    <source>
        <strain evidence="6 7">DSM 24591</strain>
    </source>
</reference>
<evidence type="ECO:0000256" key="1">
    <source>
        <dbReference type="ARBA" id="ARBA00009437"/>
    </source>
</evidence>
<protein>
    <submittedName>
        <fullName evidence="6">LysR family transcriptional regulator</fullName>
    </submittedName>
</protein>
<dbReference type="InterPro" id="IPR036388">
    <property type="entry name" value="WH-like_DNA-bd_sf"/>
</dbReference>
<organism evidence="6 7">
    <name type="scientific">Paralcaligenes ureilyticus</name>
    <dbReference type="NCBI Taxonomy" id="627131"/>
    <lineage>
        <taxon>Bacteria</taxon>
        <taxon>Pseudomonadati</taxon>
        <taxon>Pseudomonadota</taxon>
        <taxon>Betaproteobacteria</taxon>
        <taxon>Burkholderiales</taxon>
        <taxon>Alcaligenaceae</taxon>
        <taxon>Paralcaligenes</taxon>
    </lineage>
</organism>
<gene>
    <name evidence="6" type="ORF">EDC26_104136</name>
</gene>
<dbReference type="GO" id="GO:0003677">
    <property type="term" value="F:DNA binding"/>
    <property type="evidence" value="ECO:0007669"/>
    <property type="project" value="UniProtKB-KW"/>
</dbReference>
<dbReference type="Pfam" id="PF00126">
    <property type="entry name" value="HTH_1"/>
    <property type="match status" value="1"/>
</dbReference>
<evidence type="ECO:0000313" key="6">
    <source>
        <dbReference type="EMBL" id="TCT08976.1"/>
    </source>
</evidence>
<comment type="caution">
    <text evidence="6">The sequence shown here is derived from an EMBL/GenBank/DDBJ whole genome shotgun (WGS) entry which is preliminary data.</text>
</comment>
<dbReference type="InterPro" id="IPR000847">
    <property type="entry name" value="LysR_HTH_N"/>
</dbReference>
<dbReference type="InterPro" id="IPR036390">
    <property type="entry name" value="WH_DNA-bd_sf"/>
</dbReference>
<dbReference type="Gene3D" id="1.10.10.10">
    <property type="entry name" value="Winged helix-like DNA-binding domain superfamily/Winged helix DNA-binding domain"/>
    <property type="match status" value="1"/>
</dbReference>
<dbReference type="InterPro" id="IPR037402">
    <property type="entry name" value="YidZ_PBP2"/>
</dbReference>
<sequence length="298" mass="34377">MNINNLDLNLLKVFDALFRERNLTRASVKLCLSQSAVSNALSRLRIALDDPLFQRSSQGMSPTPRAKQLMAPIQQALDLIQNSLRENTPFDYGTSSRTFVIGVGDYGEAVILPRLTDWIMKVAPHIRIDIRAEHGSQIREEVKEGRIDFALDYFKIPDDKFTSRHLMNDSLVSLVRRDHPSVGEHLSLSDYLTLPHVVMTQRNAWIDMALKKEGMKRNIAMRVPHFLSMPLIVQKTDLICTLPKRMAHVYADSFRVRVLKTPLVLQPFPIYSIWHESMENDPGHRWLREAFYDLCQRL</sequence>